<dbReference type="EMBL" id="CP049869">
    <property type="protein sequence ID" value="QIK78439.1"/>
    <property type="molecule type" value="Genomic_DNA"/>
</dbReference>
<dbReference type="Gene3D" id="3.10.450.50">
    <property type="match status" value="1"/>
</dbReference>
<proteinExistence type="predicted"/>
<dbReference type="AlphaFoldDB" id="A0A6G7YNX2"/>
<dbReference type="SUPFAM" id="SSF103642">
    <property type="entry name" value="Sec-C motif"/>
    <property type="match status" value="1"/>
</dbReference>
<reference evidence="1 2" key="1">
    <citation type="submission" date="2020-03" db="EMBL/GenBank/DDBJ databases">
        <title>Sphingomonas sp. nov., isolated from fish.</title>
        <authorList>
            <person name="Hyun D.-W."/>
            <person name="Bae J.-W."/>
        </authorList>
    </citation>
    <scope>NUCLEOTIDE SEQUENCE [LARGE SCALE GENOMIC DNA]</scope>
    <source>
        <strain evidence="1 2">HDW15B</strain>
    </source>
</reference>
<name>A0A6G7YNX2_9SPHN</name>
<gene>
    <name evidence="1" type="ORF">G7077_05505</name>
</gene>
<organism evidence="1 2">
    <name type="scientific">Sphingomonas piscis</name>
    <dbReference type="NCBI Taxonomy" id="2714943"/>
    <lineage>
        <taxon>Bacteria</taxon>
        <taxon>Pseudomonadati</taxon>
        <taxon>Pseudomonadota</taxon>
        <taxon>Alphaproteobacteria</taxon>
        <taxon>Sphingomonadales</taxon>
        <taxon>Sphingomonadaceae</taxon>
        <taxon>Sphingomonas</taxon>
    </lineage>
</organism>
<dbReference type="Proteomes" id="UP000503222">
    <property type="component" value="Chromosome"/>
</dbReference>
<evidence type="ECO:0000313" key="1">
    <source>
        <dbReference type="EMBL" id="QIK78439.1"/>
    </source>
</evidence>
<dbReference type="Pfam" id="PF02810">
    <property type="entry name" value="SEC-C"/>
    <property type="match status" value="1"/>
</dbReference>
<evidence type="ECO:0000313" key="2">
    <source>
        <dbReference type="Proteomes" id="UP000503222"/>
    </source>
</evidence>
<dbReference type="KEGG" id="spii:G7077_05505"/>
<accession>A0A6G7YNX2</accession>
<protein>
    <submittedName>
        <fullName evidence="1">SEC-C domain-containing protein</fullName>
    </submittedName>
</protein>
<keyword evidence="2" id="KW-1185">Reference proteome</keyword>
<sequence>MTEGPRNPFIYKPQLGLAPPAKMPGVNEPCWCGSGVKYKKCHRDRESKAEANPFADSAKMRTASKKGRCLHPDSGGGHCGSTAIGSHTVQKNGGLKAIAEEGHVLTTFVGFEDIQKANGAPEPKRMGVNDASTFPGFCNKHDTELFAPIEGSSLNLGPKEAFLFLYRSHCLELARKRVVVGHLPTFKKMDSGKPMQAQFAIQDGMRAYEQGLLLSLTSMEAEKNDMDGALLSENWADVHYCQVEFDGLLPLTTTCGFYPEFDWDGNDLQDLSDLSQPGLPLSFTITSFEGYSSAILVWRGPQDDLRKQFVTSFLGVSDAEKAGRIAAFAFEVSENTQIKPSWWVGLPSSVRERLIAKTAHGTIVAQPEASAMKDVAPLTSPLAVKSVLTSWA</sequence>
<dbReference type="InterPro" id="IPR004027">
    <property type="entry name" value="SEC_C_motif"/>
</dbReference>